<keyword evidence="1" id="KW-1133">Transmembrane helix</keyword>
<keyword evidence="1" id="KW-0812">Transmembrane</keyword>
<proteinExistence type="predicted"/>
<dbReference type="EMBL" id="JBHTOM010000019">
    <property type="protein sequence ID" value="MFD1550183.1"/>
    <property type="molecule type" value="Genomic_DNA"/>
</dbReference>
<dbReference type="Proteomes" id="UP001597195">
    <property type="component" value="Unassembled WGS sequence"/>
</dbReference>
<feature type="transmembrane region" description="Helical" evidence="1">
    <location>
        <begin position="46"/>
        <end position="68"/>
    </location>
</feature>
<sequence>MHKGILPQLWFWSGFALSLYVLLLISSIPVLGLVRWPGVHGMINNAGIRILVTLVLMVISALAIWWFYRYHTSLWLRQIITPRHVWWTLGASGVGGVALAIIAFTLTPSPLTVPLIPGVTVELVLSGFAVFVASLLFVWVLQGILQERLNRLPDFPKWAAVLLPIIAYILVSWGSLSDNLSALVVGGVVAGIYQVTRDWQCSWLAMSLLTIVSLGLPPVGLG</sequence>
<evidence type="ECO:0008006" key="4">
    <source>
        <dbReference type="Google" id="ProtNLM"/>
    </source>
</evidence>
<keyword evidence="1" id="KW-0472">Membrane</keyword>
<gene>
    <name evidence="2" type="ORF">ACFQ5T_10880</name>
</gene>
<accession>A0ABW4H5W7</accession>
<keyword evidence="3" id="KW-1185">Reference proteome</keyword>
<protein>
    <recommendedName>
        <fullName evidence="4">CPBP family intramembrane metalloprotease</fullName>
    </recommendedName>
</protein>
<evidence type="ECO:0000313" key="2">
    <source>
        <dbReference type="EMBL" id="MFD1550183.1"/>
    </source>
</evidence>
<feature type="transmembrane region" description="Helical" evidence="1">
    <location>
        <begin position="123"/>
        <end position="145"/>
    </location>
</feature>
<reference evidence="3" key="1">
    <citation type="journal article" date="2019" name="Int. J. Syst. Evol. Microbiol.">
        <title>The Global Catalogue of Microorganisms (GCM) 10K type strain sequencing project: providing services to taxonomists for standard genome sequencing and annotation.</title>
        <authorList>
            <consortium name="The Broad Institute Genomics Platform"/>
            <consortium name="The Broad Institute Genome Sequencing Center for Infectious Disease"/>
            <person name="Wu L."/>
            <person name="Ma J."/>
        </authorList>
    </citation>
    <scope>NUCLEOTIDE SEQUENCE [LARGE SCALE GENOMIC DNA]</scope>
    <source>
        <strain evidence="3">CCM 8906</strain>
    </source>
</reference>
<evidence type="ECO:0000313" key="3">
    <source>
        <dbReference type="Proteomes" id="UP001597195"/>
    </source>
</evidence>
<evidence type="ECO:0000256" key="1">
    <source>
        <dbReference type="SAM" id="Phobius"/>
    </source>
</evidence>
<feature type="transmembrane region" description="Helical" evidence="1">
    <location>
        <begin position="157"/>
        <end position="174"/>
    </location>
</feature>
<organism evidence="2 3">
    <name type="scientific">Levilactobacillus fuyuanensis</name>
    <dbReference type="NCBI Taxonomy" id="2486022"/>
    <lineage>
        <taxon>Bacteria</taxon>
        <taxon>Bacillati</taxon>
        <taxon>Bacillota</taxon>
        <taxon>Bacilli</taxon>
        <taxon>Lactobacillales</taxon>
        <taxon>Lactobacillaceae</taxon>
        <taxon>Levilactobacillus</taxon>
    </lineage>
</organism>
<feature type="transmembrane region" description="Helical" evidence="1">
    <location>
        <begin position="9"/>
        <end position="34"/>
    </location>
</feature>
<feature type="transmembrane region" description="Helical" evidence="1">
    <location>
        <begin position="89"/>
        <end position="111"/>
    </location>
</feature>
<name>A0ABW4H5W7_9LACO</name>
<comment type="caution">
    <text evidence="2">The sequence shown here is derived from an EMBL/GenBank/DDBJ whole genome shotgun (WGS) entry which is preliminary data.</text>
</comment>
<feature type="transmembrane region" description="Helical" evidence="1">
    <location>
        <begin position="203"/>
        <end position="221"/>
    </location>
</feature>
<dbReference type="RefSeq" id="WP_125701925.1">
    <property type="nucleotide sequence ID" value="NZ_JBHTOM010000019.1"/>
</dbReference>